<evidence type="ECO:0000313" key="2">
    <source>
        <dbReference type="Proteomes" id="UP000191448"/>
    </source>
</evidence>
<sequence>MEKLNKADIERIEELHDLFRDKLIDLREHLTSTNDSIHSDQSKEIKLAMNSYIKECKSILIKNKIKNEFELKEVSKKFFIPDFLNLVFDIDLLYVEEDEIDCGL</sequence>
<dbReference type="EMBL" id="LTAY01000023">
    <property type="protein sequence ID" value="OPX49509.1"/>
    <property type="molecule type" value="Genomic_DNA"/>
</dbReference>
<protein>
    <submittedName>
        <fullName evidence="1">Uncharacterized protein</fullName>
    </submittedName>
</protein>
<organism evidence="1 2">
    <name type="scientific">Clostridium thermobutyricum DSM 4928</name>
    <dbReference type="NCBI Taxonomy" id="1121339"/>
    <lineage>
        <taxon>Bacteria</taxon>
        <taxon>Bacillati</taxon>
        <taxon>Bacillota</taxon>
        <taxon>Clostridia</taxon>
        <taxon>Eubacteriales</taxon>
        <taxon>Clostridiaceae</taxon>
        <taxon>Clostridium</taxon>
    </lineage>
</organism>
<name>A0A1V4SYZ4_9CLOT</name>
<dbReference type="AlphaFoldDB" id="A0A1V4SYZ4"/>
<dbReference type="Proteomes" id="UP000191448">
    <property type="component" value="Unassembled WGS sequence"/>
</dbReference>
<dbReference type="RefSeq" id="WP_080021948.1">
    <property type="nucleotide sequence ID" value="NZ_LTAY01000023.1"/>
</dbReference>
<gene>
    <name evidence="1" type="ORF">CLTHE_06060</name>
</gene>
<dbReference type="OrthoDB" id="9994225at2"/>
<evidence type="ECO:0000313" key="1">
    <source>
        <dbReference type="EMBL" id="OPX49509.1"/>
    </source>
</evidence>
<accession>A0A1V4SYZ4</accession>
<reference evidence="1 2" key="1">
    <citation type="submission" date="2016-02" db="EMBL/GenBank/DDBJ databases">
        <title>Genome sequence of Clostridium thermobutyricum DSM 4928.</title>
        <authorList>
            <person name="Poehlein A."/>
            <person name="Daniel R."/>
        </authorList>
    </citation>
    <scope>NUCLEOTIDE SEQUENCE [LARGE SCALE GENOMIC DNA]</scope>
    <source>
        <strain evidence="1 2">DSM 4928</strain>
    </source>
</reference>
<comment type="caution">
    <text evidence="1">The sequence shown here is derived from an EMBL/GenBank/DDBJ whole genome shotgun (WGS) entry which is preliminary data.</text>
</comment>
<proteinExistence type="predicted"/>